<feature type="region of interest" description="Disordered" evidence="2">
    <location>
        <begin position="64"/>
        <end position="95"/>
    </location>
</feature>
<evidence type="ECO:0000259" key="3">
    <source>
        <dbReference type="Pfam" id="PF02182"/>
    </source>
</evidence>
<dbReference type="InterPro" id="IPR003105">
    <property type="entry name" value="SRA_YDG"/>
</dbReference>
<evidence type="ECO:0000256" key="2">
    <source>
        <dbReference type="SAM" id="MobiDB-lite"/>
    </source>
</evidence>
<keyword evidence="1" id="KW-0539">Nucleus</keyword>
<dbReference type="AlphaFoldDB" id="A0A066XZ92"/>
<dbReference type="STRING" id="1173701.A0A066XZ92"/>
<feature type="domain" description="YDG" evidence="3">
    <location>
        <begin position="182"/>
        <end position="250"/>
    </location>
</feature>
<dbReference type="Proteomes" id="UP000027238">
    <property type="component" value="Unassembled WGS sequence"/>
</dbReference>
<evidence type="ECO:0000313" key="4">
    <source>
        <dbReference type="EMBL" id="KDN71275.1"/>
    </source>
</evidence>
<comment type="caution">
    <text evidence="4">The sequence shown here is derived from an EMBL/GenBank/DDBJ whole genome shotgun (WGS) entry which is preliminary data.</text>
</comment>
<name>A0A066XZ92_COLSU</name>
<evidence type="ECO:0000313" key="5">
    <source>
        <dbReference type="Proteomes" id="UP000027238"/>
    </source>
</evidence>
<gene>
    <name evidence="4" type="ORF">CSUB01_08662</name>
</gene>
<dbReference type="Pfam" id="PF02182">
    <property type="entry name" value="SAD_SRA"/>
    <property type="match status" value="1"/>
</dbReference>
<accession>A0A066XZ92</accession>
<feature type="region of interest" description="Disordered" evidence="2">
    <location>
        <begin position="108"/>
        <end position="130"/>
    </location>
</feature>
<dbReference type="EMBL" id="JMSE01000214">
    <property type="protein sequence ID" value="KDN71275.1"/>
    <property type="molecule type" value="Genomic_DNA"/>
</dbReference>
<reference evidence="5" key="1">
    <citation type="journal article" date="2014" name="Genome Announc.">
        <title>Draft genome sequence of Colletotrichum sublineola, a destructive pathogen of cultivated sorghum.</title>
        <authorList>
            <person name="Baroncelli R."/>
            <person name="Sanz-Martin J.M."/>
            <person name="Rech G.E."/>
            <person name="Sukno S.A."/>
            <person name="Thon M.R."/>
        </authorList>
    </citation>
    <scope>NUCLEOTIDE SEQUENCE [LARGE SCALE GENOMIC DNA]</scope>
    <source>
        <strain evidence="5">TX430BB</strain>
    </source>
</reference>
<keyword evidence="5" id="KW-1185">Reference proteome</keyword>
<evidence type="ECO:0000256" key="1">
    <source>
        <dbReference type="ARBA" id="ARBA00023242"/>
    </source>
</evidence>
<dbReference type="OrthoDB" id="2270193at2759"/>
<organism evidence="4 5">
    <name type="scientific">Colletotrichum sublineola</name>
    <name type="common">Sorghum anthracnose fungus</name>
    <dbReference type="NCBI Taxonomy" id="1173701"/>
    <lineage>
        <taxon>Eukaryota</taxon>
        <taxon>Fungi</taxon>
        <taxon>Dikarya</taxon>
        <taxon>Ascomycota</taxon>
        <taxon>Pezizomycotina</taxon>
        <taxon>Sordariomycetes</taxon>
        <taxon>Hypocreomycetidae</taxon>
        <taxon>Glomerellales</taxon>
        <taxon>Glomerellaceae</taxon>
        <taxon>Colletotrichum</taxon>
        <taxon>Colletotrichum graminicola species complex</taxon>
    </lineage>
</organism>
<dbReference type="InterPro" id="IPR015947">
    <property type="entry name" value="PUA-like_sf"/>
</dbReference>
<proteinExistence type="predicted"/>
<protein>
    <submittedName>
        <fullName evidence="4">Putative YDG/SRA domain-containing protein</fullName>
    </submittedName>
</protein>
<dbReference type="Gene3D" id="2.30.280.10">
    <property type="entry name" value="SRA-YDG"/>
    <property type="match status" value="1"/>
</dbReference>
<dbReference type="eggNOG" id="ENOG502QRDQ">
    <property type="taxonomic scope" value="Eukaryota"/>
</dbReference>
<dbReference type="SUPFAM" id="SSF88697">
    <property type="entry name" value="PUA domain-like"/>
    <property type="match status" value="1"/>
</dbReference>
<sequence length="284" mass="30951">MKTAKANDGRVRIRQLLKATGTAKANMAVWVLPFFPKLARAEWVSIFWFFIFQILFQTQASHRSSPASNCATAGKAGKKAKSPSSQDSQLRPASHDCVDTVVDATDNGYTGSGQPVKPEQPDGTASGDTAEKDCSVWGAAAMSFEPSVQNNRSNLFKYVQIVQISHFNYAHEKRPANVRGHNDPEVRDWFPSQLSALFDGAHGHSNAGIYYQGEEGVFSVIVAGAYKDLDVDSGASILYSGSNARESNDKDNILPSTEAIKVLFQPKSQWYKASLGLVIEISTI</sequence>
<dbReference type="InterPro" id="IPR036987">
    <property type="entry name" value="SRA-YDG_sf"/>
</dbReference>
<feature type="compositionally biased region" description="Polar residues" evidence="2">
    <location>
        <begin position="82"/>
        <end position="91"/>
    </location>
</feature>
<dbReference type="HOGENOM" id="CLU_980094_0_0_1"/>